<dbReference type="EMBL" id="CP012831">
    <property type="protein sequence ID" value="ALI05970.1"/>
    <property type="molecule type" value="Genomic_DNA"/>
</dbReference>
<accession>A0A0N9W419</accession>
<evidence type="ECO:0008006" key="3">
    <source>
        <dbReference type="Google" id="ProtNLM"/>
    </source>
</evidence>
<evidence type="ECO:0000313" key="2">
    <source>
        <dbReference type="Proteomes" id="UP000059425"/>
    </source>
</evidence>
<reference evidence="1 2" key="2">
    <citation type="journal article" date="2018" name="Nature">
        <title>Mutant phenotypes for thousands of bacterial genes of unknown function.</title>
        <authorList>
            <person name="Price M.N."/>
            <person name="Wetmore K.M."/>
            <person name="Waters R.J."/>
            <person name="Callaghan M."/>
            <person name="Ray J."/>
            <person name="Liu H."/>
            <person name="Kuehl J.V."/>
            <person name="Melnyk R.A."/>
            <person name="Lamson J.S."/>
            <person name="Suh Y."/>
            <person name="Carlson H.K."/>
            <person name="Esquivel Z."/>
            <person name="Sadeeshkumar H."/>
            <person name="Chakraborty R."/>
            <person name="Zane G.M."/>
            <person name="Rubin B.E."/>
            <person name="Wall J.D."/>
            <person name="Visel A."/>
            <person name="Bristow J."/>
            <person name="Blow M.J."/>
            <person name="Arkin A.P."/>
            <person name="Deutschbauer A.M."/>
        </authorList>
    </citation>
    <scope>NUCLEOTIDE SEQUENCE [LARGE SCALE GENOMIC DNA]</scope>
    <source>
        <strain evidence="1 2">FW300-N2C3</strain>
    </source>
</reference>
<organism evidence="1 2">
    <name type="scientific">Pseudomonas fluorescens</name>
    <dbReference type="NCBI Taxonomy" id="294"/>
    <lineage>
        <taxon>Bacteria</taxon>
        <taxon>Pseudomonadati</taxon>
        <taxon>Pseudomonadota</taxon>
        <taxon>Gammaproteobacteria</taxon>
        <taxon>Pseudomonadales</taxon>
        <taxon>Pseudomonadaceae</taxon>
        <taxon>Pseudomonas</taxon>
    </lineage>
</organism>
<dbReference type="AlphaFoldDB" id="A0A0N9W419"/>
<evidence type="ECO:0000313" key="1">
    <source>
        <dbReference type="EMBL" id="ALI05970.1"/>
    </source>
</evidence>
<dbReference type="InterPro" id="IPR015424">
    <property type="entry name" value="PyrdxlP-dep_Trfase"/>
</dbReference>
<sequence>MPEAIGGYFELELRKGHNPYPQAVAFNSARSAFKALVMARSLRRVHLPFYICDVMQDVLRGSGIEVLRYALTERLELQDFPALQADEALLFVDYFGLKADYIGQVLAVRYGEQLIVDNSQALFSRPQPGIATLYSPRKFVGVADGGWLVNAPADLPQAPTSRSQGRFAALLGRLEDPPQHHYASFQALEQALESDGIKAMAASTARLLDSIDYHEVARRRIDNLAHLRGRLDHLNRFAVWPAQPVAALCYPLLVKSAETALRLHAQLLDQHIYIPSYWREVLSSPTAPPIEKDWAQCLLPLPIDQRYNVDDMNRLADAILQNTGKS</sequence>
<reference evidence="2" key="1">
    <citation type="submission" date="2015-09" db="EMBL/GenBank/DDBJ databases">
        <title>Whole genome sequence of Pseudomonas fluorescens FW300-N2C3.</title>
        <authorList>
            <person name="Ray J."/>
            <person name="Melnyk R."/>
            <person name="Deutschbauer A."/>
        </authorList>
    </citation>
    <scope>NUCLEOTIDE SEQUENCE [LARGE SCALE GENOMIC DNA]</scope>
    <source>
        <strain evidence="2">FW300-N2C3</strain>
    </source>
</reference>
<name>A0A0N9W419_PSEFL</name>
<gene>
    <name evidence="1" type="ORF">AO356_03955</name>
</gene>
<dbReference type="OrthoDB" id="8955051at2"/>
<protein>
    <recommendedName>
        <fullName evidence="3">dTDP-4-amino-4,6-dideoxygalactose transaminase</fullName>
    </recommendedName>
</protein>
<dbReference type="Proteomes" id="UP000059425">
    <property type="component" value="Chromosome"/>
</dbReference>
<dbReference type="SUPFAM" id="SSF53383">
    <property type="entry name" value="PLP-dependent transferases"/>
    <property type="match status" value="1"/>
</dbReference>
<proteinExistence type="predicted"/>